<dbReference type="AlphaFoldDB" id="A0A2C9WNP1"/>
<feature type="signal peptide" evidence="1">
    <location>
        <begin position="1"/>
        <end position="30"/>
    </location>
</feature>
<gene>
    <name evidence="2" type="ORF">MANES_01G237800</name>
</gene>
<dbReference type="EMBL" id="CM004387">
    <property type="protein sequence ID" value="OAY62043.1"/>
    <property type="molecule type" value="Genomic_DNA"/>
</dbReference>
<keyword evidence="1" id="KW-0732">Signal</keyword>
<dbReference type="PANTHER" id="PTHR34376">
    <property type="entry name" value="SERINE PROTEASE INHIBITOR, KAZAL-TYPE FAMILY PROTEIN"/>
    <property type="match status" value="1"/>
</dbReference>
<name>A0A2C9WNP1_MANES</name>
<accession>A0A2C9WNP1</accession>
<protein>
    <recommendedName>
        <fullName evidence="3">Kazal-like domain-containing protein</fullName>
    </recommendedName>
</protein>
<organism evidence="2">
    <name type="scientific">Manihot esculenta</name>
    <name type="common">Cassava</name>
    <name type="synonym">Jatropha manihot</name>
    <dbReference type="NCBI Taxonomy" id="3983"/>
    <lineage>
        <taxon>Eukaryota</taxon>
        <taxon>Viridiplantae</taxon>
        <taxon>Streptophyta</taxon>
        <taxon>Embryophyta</taxon>
        <taxon>Tracheophyta</taxon>
        <taxon>Spermatophyta</taxon>
        <taxon>Magnoliopsida</taxon>
        <taxon>eudicotyledons</taxon>
        <taxon>Gunneridae</taxon>
        <taxon>Pentapetalae</taxon>
        <taxon>rosids</taxon>
        <taxon>fabids</taxon>
        <taxon>Malpighiales</taxon>
        <taxon>Euphorbiaceae</taxon>
        <taxon>Crotonoideae</taxon>
        <taxon>Manihoteae</taxon>
        <taxon>Manihot</taxon>
    </lineage>
</organism>
<proteinExistence type="predicted"/>
<feature type="chain" id="PRO_5013401941" description="Kazal-like domain-containing protein" evidence="1">
    <location>
        <begin position="31"/>
        <end position="138"/>
    </location>
</feature>
<reference evidence="2" key="1">
    <citation type="submission" date="2016-02" db="EMBL/GenBank/DDBJ databases">
        <title>WGS assembly of Manihot esculenta.</title>
        <authorList>
            <person name="Bredeson J.V."/>
            <person name="Prochnik S.E."/>
            <person name="Lyons J.B."/>
            <person name="Schmutz J."/>
            <person name="Grimwood J."/>
            <person name="Vrebalov J."/>
            <person name="Bart R.S."/>
            <person name="Amuge T."/>
            <person name="Ferguson M.E."/>
            <person name="Green R."/>
            <person name="Putnam N."/>
            <person name="Stites J."/>
            <person name="Rounsley S."/>
            <person name="Rokhsar D.S."/>
        </authorList>
    </citation>
    <scope>NUCLEOTIDE SEQUENCE [LARGE SCALE GENOMIC DNA]</scope>
    <source>
        <tissue evidence="2">Leaf</tissue>
    </source>
</reference>
<evidence type="ECO:0000256" key="1">
    <source>
        <dbReference type="SAM" id="SignalP"/>
    </source>
</evidence>
<dbReference type="PANTHER" id="PTHR34376:SF8">
    <property type="entry name" value="KAZAL-LIKE DOMAIN-CONTAINING PROTEIN"/>
    <property type="match status" value="1"/>
</dbReference>
<dbReference type="STRING" id="3983.A0A2C9WNP1"/>
<evidence type="ECO:0000313" key="2">
    <source>
        <dbReference type="EMBL" id="OAY62043.1"/>
    </source>
</evidence>
<sequence>MNQSSPKFRSLASLCLAVAIFGLCWPVSQSKPEDGMVIQQITEKEDSVCAGVTAPATCPINCFRVDPVCGVDGVTYWCGCADAMCAGTPVTKLGACELENGGSASLPRQALLLALLPSIHMPRQFKKSNSILIVQKDP</sequence>
<evidence type="ECO:0008006" key="3">
    <source>
        <dbReference type="Google" id="ProtNLM"/>
    </source>
</evidence>